<evidence type="ECO:0000256" key="2">
    <source>
        <dbReference type="ARBA" id="ARBA00022771"/>
    </source>
</evidence>
<dbReference type="Pfam" id="PF18044">
    <property type="entry name" value="zf-CCCH_4"/>
    <property type="match status" value="1"/>
</dbReference>
<dbReference type="GO" id="GO:0008270">
    <property type="term" value="F:zinc ion binding"/>
    <property type="evidence" value="ECO:0007669"/>
    <property type="project" value="UniProtKB-KW"/>
</dbReference>
<feature type="compositionally biased region" description="Low complexity" evidence="5">
    <location>
        <begin position="67"/>
        <end position="77"/>
    </location>
</feature>
<dbReference type="AlphaFoldDB" id="A0A9N7MSV0"/>
<evidence type="ECO:0000256" key="3">
    <source>
        <dbReference type="ARBA" id="ARBA00022833"/>
    </source>
</evidence>
<dbReference type="PROSITE" id="PS50103">
    <property type="entry name" value="ZF_C3H1"/>
    <property type="match status" value="2"/>
</dbReference>
<feature type="region of interest" description="Disordered" evidence="5">
    <location>
        <begin position="488"/>
        <end position="559"/>
    </location>
</feature>
<name>A0A9N7MSV0_STRHE</name>
<feature type="compositionally biased region" description="Basic and acidic residues" evidence="5">
    <location>
        <begin position="507"/>
        <end position="524"/>
    </location>
</feature>
<gene>
    <name evidence="7" type="ORF">SHERM_13950</name>
</gene>
<dbReference type="InterPro" id="IPR036855">
    <property type="entry name" value="Znf_CCCH_sf"/>
</dbReference>
<feature type="compositionally biased region" description="Polar residues" evidence="5">
    <location>
        <begin position="490"/>
        <end position="501"/>
    </location>
</feature>
<feature type="domain" description="C3H1-type" evidence="6">
    <location>
        <begin position="95"/>
        <end position="122"/>
    </location>
</feature>
<evidence type="ECO:0000313" key="7">
    <source>
        <dbReference type="EMBL" id="CAA0813391.1"/>
    </source>
</evidence>
<feature type="zinc finger region" description="C3H1-type" evidence="4">
    <location>
        <begin position="160"/>
        <end position="187"/>
    </location>
</feature>
<dbReference type="InterPro" id="IPR000571">
    <property type="entry name" value="Znf_CCCH"/>
</dbReference>
<feature type="compositionally biased region" description="Polar residues" evidence="5">
    <location>
        <begin position="191"/>
        <end position="204"/>
    </location>
</feature>
<proteinExistence type="predicted"/>
<dbReference type="SUPFAM" id="SSF90229">
    <property type="entry name" value="CCCH zinc finger"/>
    <property type="match status" value="1"/>
</dbReference>
<sequence length="648" mass="73484">MEPKSRDRPGRTSRELSEESRYYQNMSPGFDGIERRNYKHYHEDDRGDSHRYPRKDGSRSRSRSRSPRGWVRSGSPRLDYKNQSHKWNDQRSEPDKQFQICRDFSAGRCRKGSQCHFEHSRNTSRGYSSKDSYIKDSGPDLRADVPRYYHGEERQFWKKSRNLVPCRELMKGWCKWGDSCRFSHHLASNETADMSYPGDNSNLRYDSRSSLRTENEDASWRTRELEGIGVTGYIDKENVAHKQENNNMSRGFTSQNEVGNVGVQEQQTLLDHGVVENGMVTSFGPDVLDQAENSSNPTHPCPFPGQNESSENVQVPMQFSVSNATDVWQNMLNGGLDGLETQAGARFDLQSQVSNHQHQRHARPHLDSHSQVLNNMLEIQSGARLDLHSQVPNHQFETQSGAHFDLHSQVNNHLPEPESGAPLDLRSQVKNHELETQSGANLENRQRAVQILTGLLESKVTFPVGFPHGPINHVEKDTVANNEHGKYTEQHNQVQTKQASPVSAIGKGRDNPKVDDSENSKQQEEVPLSKPVADEGNKAVDEENKGVKDSKKAEANAASKDEKAMRLLKHSLVEFVKDILKPTWKEGRLSRDVHKTIVKKVVDKVTGTVQPDHAPKTQDKVDQYLSSSKPKISKLVQAYVERSQKTDS</sequence>
<keyword evidence="3 4" id="KW-0862">Zinc</keyword>
<comment type="caution">
    <text evidence="7">The sequence shown here is derived from an EMBL/GenBank/DDBJ whole genome shotgun (WGS) entry which is preliminary data.</text>
</comment>
<evidence type="ECO:0000256" key="4">
    <source>
        <dbReference type="PROSITE-ProRule" id="PRU00723"/>
    </source>
</evidence>
<dbReference type="EMBL" id="CACSLK010011313">
    <property type="protein sequence ID" value="CAA0813391.1"/>
    <property type="molecule type" value="Genomic_DNA"/>
</dbReference>
<keyword evidence="2 4" id="KW-0863">Zinc-finger</keyword>
<feature type="compositionally biased region" description="Basic and acidic residues" evidence="5">
    <location>
        <begin position="205"/>
        <end position="220"/>
    </location>
</feature>
<reference evidence="7" key="1">
    <citation type="submission" date="2019-12" db="EMBL/GenBank/DDBJ databases">
        <authorList>
            <person name="Scholes J."/>
        </authorList>
    </citation>
    <scope>NUCLEOTIDE SEQUENCE</scope>
</reference>
<evidence type="ECO:0000256" key="1">
    <source>
        <dbReference type="ARBA" id="ARBA00022723"/>
    </source>
</evidence>
<feature type="domain" description="C3H1-type" evidence="6">
    <location>
        <begin position="160"/>
        <end position="187"/>
    </location>
</feature>
<feature type="compositionally biased region" description="Basic and acidic residues" evidence="5">
    <location>
        <begin position="32"/>
        <end position="59"/>
    </location>
</feature>
<keyword evidence="1 4" id="KW-0479">Metal-binding</keyword>
<dbReference type="OrthoDB" id="411372at2759"/>
<keyword evidence="8" id="KW-1185">Reference proteome</keyword>
<feature type="region of interest" description="Disordered" evidence="5">
    <location>
        <begin position="191"/>
        <end position="220"/>
    </location>
</feature>
<dbReference type="Proteomes" id="UP001153555">
    <property type="component" value="Unassembled WGS sequence"/>
</dbReference>
<feature type="compositionally biased region" description="Basic and acidic residues" evidence="5">
    <location>
        <begin position="78"/>
        <end position="93"/>
    </location>
</feature>
<organism evidence="7 8">
    <name type="scientific">Striga hermonthica</name>
    <name type="common">Purple witchweed</name>
    <name type="synonym">Buchnera hermonthica</name>
    <dbReference type="NCBI Taxonomy" id="68872"/>
    <lineage>
        <taxon>Eukaryota</taxon>
        <taxon>Viridiplantae</taxon>
        <taxon>Streptophyta</taxon>
        <taxon>Embryophyta</taxon>
        <taxon>Tracheophyta</taxon>
        <taxon>Spermatophyta</taxon>
        <taxon>Magnoliopsida</taxon>
        <taxon>eudicotyledons</taxon>
        <taxon>Gunneridae</taxon>
        <taxon>Pentapetalae</taxon>
        <taxon>asterids</taxon>
        <taxon>lamiids</taxon>
        <taxon>Lamiales</taxon>
        <taxon>Orobanchaceae</taxon>
        <taxon>Buchnereae</taxon>
        <taxon>Striga</taxon>
    </lineage>
</organism>
<dbReference type="SMART" id="SM00356">
    <property type="entry name" value="ZnF_C3H1"/>
    <property type="match status" value="2"/>
</dbReference>
<dbReference type="Gene3D" id="4.10.1000.10">
    <property type="entry name" value="Zinc finger, CCCH-type"/>
    <property type="match status" value="2"/>
</dbReference>
<evidence type="ECO:0000256" key="5">
    <source>
        <dbReference type="SAM" id="MobiDB-lite"/>
    </source>
</evidence>
<dbReference type="InterPro" id="IPR052650">
    <property type="entry name" value="Zinc_finger_CCCH"/>
</dbReference>
<accession>A0A9N7MSV0</accession>
<evidence type="ECO:0000313" key="8">
    <source>
        <dbReference type="Proteomes" id="UP001153555"/>
    </source>
</evidence>
<evidence type="ECO:0000259" key="6">
    <source>
        <dbReference type="PROSITE" id="PS50103"/>
    </source>
</evidence>
<feature type="compositionally biased region" description="Basic and acidic residues" evidence="5">
    <location>
        <begin position="1"/>
        <end position="21"/>
    </location>
</feature>
<dbReference type="InterPro" id="IPR041367">
    <property type="entry name" value="Znf-CCCH_4"/>
</dbReference>
<feature type="compositionally biased region" description="Basic and acidic residues" evidence="5">
    <location>
        <begin position="532"/>
        <end position="559"/>
    </location>
</feature>
<feature type="zinc finger region" description="C3H1-type" evidence="4">
    <location>
        <begin position="95"/>
        <end position="122"/>
    </location>
</feature>
<dbReference type="PANTHER" id="PTHR36886:SF8">
    <property type="entry name" value="ZINC FINGER CCCH DOMAIN-CONTAINING PROTEIN 38"/>
    <property type="match status" value="1"/>
</dbReference>
<feature type="region of interest" description="Disordered" evidence="5">
    <location>
        <begin position="1"/>
        <end position="93"/>
    </location>
</feature>
<dbReference type="PANTHER" id="PTHR36886">
    <property type="entry name" value="PROTEIN FRIGIDA-ESSENTIAL 1"/>
    <property type="match status" value="1"/>
</dbReference>
<protein>
    <recommendedName>
        <fullName evidence="6">C3H1-type domain-containing protein</fullName>
    </recommendedName>
</protein>